<dbReference type="Pfam" id="PF03402">
    <property type="entry name" value="V1R"/>
    <property type="match status" value="1"/>
</dbReference>
<evidence type="ECO:0000256" key="7">
    <source>
        <dbReference type="ARBA" id="ARBA00022989"/>
    </source>
</evidence>
<dbReference type="SUPFAM" id="SSF81321">
    <property type="entry name" value="Family A G protein-coupled receptor-like"/>
    <property type="match status" value="1"/>
</dbReference>
<organism evidence="14 15">
    <name type="scientific">Equus asinus</name>
    <name type="common">Donkey</name>
    <name type="synonym">Equus africanus asinus</name>
    <dbReference type="NCBI Taxonomy" id="9793"/>
    <lineage>
        <taxon>Eukaryota</taxon>
        <taxon>Metazoa</taxon>
        <taxon>Chordata</taxon>
        <taxon>Craniata</taxon>
        <taxon>Vertebrata</taxon>
        <taxon>Euteleostomi</taxon>
        <taxon>Mammalia</taxon>
        <taxon>Eutheria</taxon>
        <taxon>Laurasiatheria</taxon>
        <taxon>Perissodactyla</taxon>
        <taxon>Equidae</taxon>
        <taxon>Equus</taxon>
    </lineage>
</organism>
<dbReference type="InterPro" id="IPR004072">
    <property type="entry name" value="Vmron_rcpt_1"/>
</dbReference>
<evidence type="ECO:0000256" key="12">
    <source>
        <dbReference type="ARBA" id="ARBA00023224"/>
    </source>
</evidence>
<accession>A0A8C4MWR5</accession>
<protein>
    <recommendedName>
        <fullName evidence="13">Vomeronasal type-1 receptor</fullName>
    </recommendedName>
</protein>
<keyword evidence="10 13" id="KW-0675">Receptor</keyword>
<dbReference type="GO" id="GO:0005886">
    <property type="term" value="C:plasma membrane"/>
    <property type="evidence" value="ECO:0007669"/>
    <property type="project" value="UniProtKB-SubCell"/>
</dbReference>
<dbReference type="GO" id="GO:0016503">
    <property type="term" value="F:pheromone receptor activity"/>
    <property type="evidence" value="ECO:0007669"/>
    <property type="project" value="InterPro"/>
</dbReference>
<feature type="transmembrane region" description="Helical" evidence="13">
    <location>
        <begin position="214"/>
        <end position="232"/>
    </location>
</feature>
<proteinExistence type="inferred from homology"/>
<dbReference type="Gene3D" id="1.20.1070.10">
    <property type="entry name" value="Rhodopsin 7-helix transmembrane proteins"/>
    <property type="match status" value="1"/>
</dbReference>
<evidence type="ECO:0000256" key="8">
    <source>
        <dbReference type="ARBA" id="ARBA00023040"/>
    </source>
</evidence>
<evidence type="ECO:0000313" key="14">
    <source>
        <dbReference type="Ensembl" id="ENSEASP00005031951.2"/>
    </source>
</evidence>
<keyword evidence="15" id="KW-1185">Reference proteome</keyword>
<evidence type="ECO:0000256" key="6">
    <source>
        <dbReference type="ARBA" id="ARBA00022692"/>
    </source>
</evidence>
<comment type="function">
    <text evidence="1">Putative pheromone receptor.</text>
</comment>
<evidence type="ECO:0000256" key="10">
    <source>
        <dbReference type="ARBA" id="ARBA00023170"/>
    </source>
</evidence>
<reference evidence="14" key="3">
    <citation type="submission" date="2025-09" db="UniProtKB">
        <authorList>
            <consortium name="Ensembl"/>
        </authorList>
    </citation>
    <scope>IDENTIFICATION</scope>
</reference>
<comment type="similarity">
    <text evidence="3 13">Belongs to the G-protein coupled receptor 1 family.</text>
</comment>
<evidence type="ECO:0000256" key="2">
    <source>
        <dbReference type="ARBA" id="ARBA00004651"/>
    </source>
</evidence>
<evidence type="ECO:0000256" key="4">
    <source>
        <dbReference type="ARBA" id="ARBA00022475"/>
    </source>
</evidence>
<evidence type="ECO:0000256" key="3">
    <source>
        <dbReference type="ARBA" id="ARBA00010663"/>
    </source>
</evidence>
<keyword evidence="12 13" id="KW-0807">Transducer</keyword>
<keyword evidence="11" id="KW-0325">Glycoprotein</keyword>
<dbReference type="Proteomes" id="UP000694387">
    <property type="component" value="Chromosome 26"/>
</dbReference>
<evidence type="ECO:0000256" key="11">
    <source>
        <dbReference type="ARBA" id="ARBA00023180"/>
    </source>
</evidence>
<dbReference type="AlphaFoldDB" id="A0A8C4MWR5"/>
<evidence type="ECO:0000313" key="15">
    <source>
        <dbReference type="Proteomes" id="UP000694387"/>
    </source>
</evidence>
<evidence type="ECO:0000256" key="9">
    <source>
        <dbReference type="ARBA" id="ARBA00023136"/>
    </source>
</evidence>
<keyword evidence="6 13" id="KW-0812">Transmembrane</keyword>
<dbReference type="GeneTree" id="ENSGT00960000186612"/>
<keyword evidence="5 13" id="KW-0589">Pheromone response</keyword>
<evidence type="ECO:0000256" key="1">
    <source>
        <dbReference type="ARBA" id="ARBA00003878"/>
    </source>
</evidence>
<sequence>CFCWKNFPIVYSILWSLGRNNCCHNLKENMLKDEISSRKWAIAIIFWSQTMVGILGNFSLLYHYLFLSHTECKWRATDLILKHLTMANSLIILSEGVSQTMAAFGLKHFFTDFGCSLLLYVSRVGRGIIMISPMNSYWKVLKVRAPEYVGYSISLCWILYLFVNLIFPMYASYVSSQWSMRNITRTRDFEFCFANDHKIVTGSLYVTLIVFPEVSFSVIIIWTSGSIIFTLYRHKQSSPEFRATLSIIVLVSTFLSFQSISSIFQLCISLIYNPTSWLVDTASLISVCFPSVSPFLLMSRNSSVSWLYFLLHRKMKDANQGITMLKVTKILETQKET</sequence>
<feature type="transmembrane region" description="Helical" evidence="13">
    <location>
        <begin position="148"/>
        <end position="171"/>
    </location>
</feature>
<dbReference type="PANTHER" id="PTHR24062">
    <property type="entry name" value="VOMERONASAL TYPE-1 RECEPTOR"/>
    <property type="match status" value="1"/>
</dbReference>
<dbReference type="GO" id="GO:0019236">
    <property type="term" value="P:response to pheromone"/>
    <property type="evidence" value="ECO:0007669"/>
    <property type="project" value="UniProtKB-KW"/>
</dbReference>
<keyword evidence="4 13" id="KW-1003">Cell membrane</keyword>
<comment type="caution">
    <text evidence="13">Lacks conserved residue(s) required for the propagation of feature annotation.</text>
</comment>
<name>A0A8C4MWR5_EQUAS</name>
<keyword evidence="9 13" id="KW-0472">Membrane</keyword>
<feature type="transmembrane region" description="Helical" evidence="13">
    <location>
        <begin position="244"/>
        <end position="272"/>
    </location>
</feature>
<reference evidence="14 15" key="1">
    <citation type="journal article" date="2020" name="Nat. Commun.">
        <title>Donkey genomes provide new insights into domestication and selection for coat color.</title>
        <authorList>
            <person name="Wang"/>
            <person name="C."/>
            <person name="Li"/>
            <person name="H."/>
            <person name="Guo"/>
            <person name="Y."/>
            <person name="Huang"/>
            <person name="J."/>
            <person name="Sun"/>
            <person name="Y."/>
            <person name="Min"/>
            <person name="J."/>
            <person name="Wang"/>
            <person name="J."/>
            <person name="Fang"/>
            <person name="X."/>
            <person name="Zhao"/>
            <person name="Z."/>
            <person name="Wang"/>
            <person name="S."/>
            <person name="Zhang"/>
            <person name="Y."/>
            <person name="Liu"/>
            <person name="Q."/>
            <person name="Jiang"/>
            <person name="Q."/>
            <person name="Wang"/>
            <person name="X."/>
            <person name="Guo"/>
            <person name="Y."/>
            <person name="Yang"/>
            <person name="C."/>
            <person name="Wang"/>
            <person name="Y."/>
            <person name="Tian"/>
            <person name="F."/>
            <person name="Zhuang"/>
            <person name="G."/>
            <person name="Fan"/>
            <person name="Y."/>
            <person name="Gao"/>
            <person name="Q."/>
            <person name="Li"/>
            <person name="Y."/>
            <person name="Ju"/>
            <person name="Z."/>
            <person name="Li"/>
            <person name="J."/>
            <person name="Li"/>
            <person name="R."/>
            <person name="Hou"/>
            <person name="M."/>
            <person name="Yang"/>
            <person name="G."/>
            <person name="Liu"/>
            <person name="G."/>
            <person name="Liu"/>
            <person name="W."/>
            <person name="Guo"/>
            <person name="J."/>
            <person name="Pan"/>
            <person name="S."/>
            <person name="Fan"/>
            <person name="G."/>
            <person name="Zhang"/>
            <person name="W."/>
            <person name="Zhang"/>
            <person name="R."/>
            <person name="Yu"/>
            <person name="J."/>
            <person name="Zhang"/>
            <person name="X."/>
            <person name="Yin"/>
            <person name="Q."/>
            <person name="Ji"/>
            <person name="C."/>
            <person name="Jin"/>
            <person name="Y."/>
            <person name="Yue"/>
            <person name="G."/>
            <person name="Liu"/>
            <person name="M."/>
            <person name="Xu"/>
            <person name="J."/>
            <person name="Liu"/>
            <person name="S."/>
            <person name="Jordana"/>
            <person name="J."/>
            <person name="Noce"/>
            <person name="A."/>
            <person name="Amills"/>
            <person name="M."/>
            <person name="Wu"/>
            <person name="D.D."/>
            <person name="Li"/>
            <person name="S."/>
            <person name="Zhou"/>
            <person name="X. and Zhong"/>
            <person name="J."/>
        </authorList>
    </citation>
    <scope>NUCLEOTIDE SEQUENCE [LARGE SCALE GENOMIC DNA]</scope>
</reference>
<dbReference type="FunFam" id="1.20.1070.10:FF:000033">
    <property type="entry name" value="Vomeronasal type-1 receptor"/>
    <property type="match status" value="1"/>
</dbReference>
<comment type="subcellular location">
    <subcellularLocation>
        <location evidence="2 13">Cell membrane</location>
        <topology evidence="2 13">Multi-pass membrane protein</topology>
    </subcellularLocation>
</comment>
<dbReference type="Ensembl" id="ENSEAST00005034798.2">
    <property type="protein sequence ID" value="ENSEASP00005031951.2"/>
    <property type="gene ID" value="ENSEASG00005021813.2"/>
</dbReference>
<evidence type="ECO:0000256" key="5">
    <source>
        <dbReference type="ARBA" id="ARBA00022507"/>
    </source>
</evidence>
<keyword evidence="7 13" id="KW-1133">Transmembrane helix</keyword>
<keyword evidence="8 13" id="KW-0297">G-protein coupled receptor</keyword>
<evidence type="ECO:0000256" key="13">
    <source>
        <dbReference type="RuleBase" id="RU364061"/>
    </source>
</evidence>
<feature type="transmembrane region" description="Helical" evidence="13">
    <location>
        <begin position="40"/>
        <end position="67"/>
    </location>
</feature>
<reference evidence="14" key="2">
    <citation type="submission" date="2025-08" db="UniProtKB">
        <authorList>
            <consortium name="Ensembl"/>
        </authorList>
    </citation>
    <scope>IDENTIFICATION</scope>
</reference>